<proteinExistence type="predicted"/>
<feature type="transmembrane region" description="Helical" evidence="1">
    <location>
        <begin position="38"/>
        <end position="60"/>
    </location>
</feature>
<name>A0A0J9Y8P4_BRUMA</name>
<evidence type="ECO:0000256" key="1">
    <source>
        <dbReference type="SAM" id="Phobius"/>
    </source>
</evidence>
<feature type="transmembrane region" description="Helical" evidence="1">
    <location>
        <begin position="6"/>
        <end position="26"/>
    </location>
</feature>
<evidence type="ECO:0000313" key="2">
    <source>
        <dbReference type="EMBL" id="CDQ04597.1"/>
    </source>
</evidence>
<protein>
    <submittedName>
        <fullName evidence="2">Bm3193</fullName>
    </submittedName>
</protein>
<dbReference type="EMBL" id="LN856777">
    <property type="protein sequence ID" value="CDQ04597.1"/>
    <property type="molecule type" value="Genomic_DNA"/>
</dbReference>
<keyword evidence="1" id="KW-0472">Membrane</keyword>
<reference evidence="2" key="1">
    <citation type="journal article" date="2007" name="Science">
        <title>Draft genome of the filarial nematode parasite Brugia malayi.</title>
        <authorList>
            <person name="Ghedin E."/>
            <person name="Wang S."/>
            <person name="Spiro D."/>
            <person name="Caler E."/>
            <person name="Zhao Q."/>
            <person name="Crabtree J."/>
            <person name="Allen J.E."/>
            <person name="Delcher A.L."/>
            <person name="Guiliano D.B."/>
            <person name="Miranda-Saavedra D."/>
            <person name="Angiuoli S.V."/>
            <person name="Creasy T."/>
            <person name="Amedeo P."/>
            <person name="Haas B."/>
            <person name="El-Sayed N.M."/>
            <person name="Wortman J.R."/>
            <person name="Feldblyum T."/>
            <person name="Tallon L."/>
            <person name="Schatz M."/>
            <person name="Shumway M."/>
            <person name="Koo H."/>
            <person name="Salzberg S.L."/>
            <person name="Schobel S."/>
            <person name="Pertea M."/>
            <person name="Pop M."/>
            <person name="White O."/>
            <person name="Barton G.J."/>
            <person name="Carlow C.K."/>
            <person name="Crawford M.J."/>
            <person name="Daub J."/>
            <person name="Dimmic M.W."/>
            <person name="Estes C.F."/>
            <person name="Foster J.M."/>
            <person name="Ganatra M."/>
            <person name="Gregory W.F."/>
            <person name="Johnson N.M."/>
            <person name="Jin J."/>
            <person name="Komuniecki R."/>
            <person name="Korf I."/>
            <person name="Kumar S."/>
            <person name="Laney S."/>
            <person name="Li B.W."/>
            <person name="Li W."/>
            <person name="Lindblom T.H."/>
            <person name="Lustigman S."/>
            <person name="Ma D."/>
            <person name="Maina C.V."/>
            <person name="Martin D.M."/>
            <person name="McCarter J.P."/>
            <person name="McReynolds L."/>
            <person name="Mitreva M."/>
            <person name="Nutman T.B."/>
            <person name="Parkinson J."/>
            <person name="Peregrin-Alvarez J.M."/>
            <person name="Poole C."/>
            <person name="Ren Q."/>
            <person name="Saunders L."/>
            <person name="Sluder A.E."/>
            <person name="Smith K."/>
            <person name="Stanke M."/>
            <person name="Unnasch T.R."/>
            <person name="Ware J."/>
            <person name="Wei A.D."/>
            <person name="Weil G."/>
            <person name="Williams D.J."/>
            <person name="Zhang Y."/>
            <person name="Williams S.A."/>
            <person name="Fraser-Liggett C."/>
            <person name="Slatko B."/>
            <person name="Blaxter M.L."/>
            <person name="Scott A.L."/>
        </authorList>
    </citation>
    <scope>NUCLEOTIDE SEQUENCE</scope>
    <source>
        <strain evidence="2">FR3</strain>
    </source>
</reference>
<gene>
    <name evidence="2 3" type="ORF">Bm3193</name>
    <name evidence="2" type="ORF">BM_Bm3193</name>
</gene>
<evidence type="ECO:0000313" key="3">
    <source>
        <dbReference type="WormBase" id="Bm3193"/>
    </source>
</evidence>
<accession>A0A0J9Y8P4</accession>
<dbReference type="AlphaFoldDB" id="A0A0J9Y8P4"/>
<keyword evidence="1" id="KW-1133">Transmembrane helix</keyword>
<dbReference type="WormBase" id="Bm3193">
    <property type="protein sequence ID" value="BM47006"/>
    <property type="gene ID" value="WBGene00223454"/>
</dbReference>
<sequence length="101" mass="11291">MICISQQGAFAIAIISSFLIISNLILKAFKTALLQPFVVFNILTISFLILLSIFFISAIYDSHSYAAEYVELAISDRMQRIASIISIPQENGTYLNFSYLS</sequence>
<organism evidence="2">
    <name type="scientific">Brugia malayi</name>
    <name type="common">Filarial nematode worm</name>
    <dbReference type="NCBI Taxonomy" id="6279"/>
    <lineage>
        <taxon>Eukaryota</taxon>
        <taxon>Metazoa</taxon>
        <taxon>Ecdysozoa</taxon>
        <taxon>Nematoda</taxon>
        <taxon>Chromadorea</taxon>
        <taxon>Rhabditida</taxon>
        <taxon>Spirurina</taxon>
        <taxon>Spiruromorpha</taxon>
        <taxon>Filarioidea</taxon>
        <taxon>Onchocercidae</taxon>
        <taxon>Brugia</taxon>
    </lineage>
</organism>
<dbReference type="OMA" id="HSYAAEY"/>
<keyword evidence="1" id="KW-0812">Transmembrane</keyword>
<reference evidence="2" key="2">
    <citation type="submission" date="2012-12" db="EMBL/GenBank/DDBJ databases">
        <authorList>
            <person name="Gao Y.W."/>
            <person name="Fan S.T."/>
            <person name="Sun H.T."/>
            <person name="Wang Z."/>
            <person name="Gao X.L."/>
            <person name="Li Y.G."/>
            <person name="Wang T.C."/>
            <person name="Zhang K."/>
            <person name="Xu W.W."/>
            <person name="Yu Z.J."/>
            <person name="Xia X.Z."/>
        </authorList>
    </citation>
    <scope>NUCLEOTIDE SEQUENCE</scope>
    <source>
        <strain evidence="2">FR3</strain>
    </source>
</reference>